<evidence type="ECO:0000313" key="3">
    <source>
        <dbReference type="Proteomes" id="UP000260808"/>
    </source>
</evidence>
<comment type="caution">
    <text evidence="2">The sequence shown here is derived from an EMBL/GenBank/DDBJ whole genome shotgun (WGS) entry which is preliminary data.</text>
</comment>
<feature type="region of interest" description="Disordered" evidence="1">
    <location>
        <begin position="61"/>
        <end position="80"/>
    </location>
</feature>
<gene>
    <name evidence="2" type="ORF">DXC31_12590</name>
</gene>
<evidence type="ECO:0000256" key="1">
    <source>
        <dbReference type="SAM" id="MobiDB-lite"/>
    </source>
</evidence>
<feature type="region of interest" description="Disordered" evidence="1">
    <location>
        <begin position="1"/>
        <end position="46"/>
    </location>
</feature>
<feature type="compositionally biased region" description="Polar residues" evidence="1">
    <location>
        <begin position="29"/>
        <end position="46"/>
    </location>
</feature>
<accession>A0A3E4V0W0</accession>
<reference evidence="2 3" key="1">
    <citation type="submission" date="2018-08" db="EMBL/GenBank/DDBJ databases">
        <title>A genome reference for cultivated species of the human gut microbiota.</title>
        <authorList>
            <person name="Zou Y."/>
            <person name="Xue W."/>
            <person name="Luo G."/>
        </authorList>
    </citation>
    <scope>NUCLEOTIDE SEQUENCE [LARGE SCALE GENOMIC DNA]</scope>
    <source>
        <strain evidence="2 3">TF01-20-2</strain>
    </source>
</reference>
<proteinExistence type="predicted"/>
<protein>
    <submittedName>
        <fullName evidence="2">Uncharacterized protein</fullName>
    </submittedName>
</protein>
<feature type="compositionally biased region" description="Polar residues" evidence="1">
    <location>
        <begin position="66"/>
        <end position="80"/>
    </location>
</feature>
<sequence>MRTPGERTSGAWTGGCAIHPDGGDETDRTAGNSYTATPHNTQGANSGQVLLQTYGEPVTDCRAQPSLESNINSSGSQLLN</sequence>
<dbReference type="Proteomes" id="UP000260808">
    <property type="component" value="Unassembled WGS sequence"/>
</dbReference>
<organism evidence="2 3">
    <name type="scientific">Mediterraneibacter gnavus</name>
    <name type="common">Ruminococcus gnavus</name>
    <dbReference type="NCBI Taxonomy" id="33038"/>
    <lineage>
        <taxon>Bacteria</taxon>
        <taxon>Bacillati</taxon>
        <taxon>Bacillota</taxon>
        <taxon>Clostridia</taxon>
        <taxon>Lachnospirales</taxon>
        <taxon>Lachnospiraceae</taxon>
        <taxon>Mediterraneibacter</taxon>
    </lineage>
</organism>
<evidence type="ECO:0000313" key="2">
    <source>
        <dbReference type="EMBL" id="RGM21090.1"/>
    </source>
</evidence>
<dbReference type="EMBL" id="QSSX01000034">
    <property type="protein sequence ID" value="RGM21090.1"/>
    <property type="molecule type" value="Genomic_DNA"/>
</dbReference>
<name>A0A3E4V0W0_MEDGN</name>
<dbReference type="AlphaFoldDB" id="A0A3E4V0W0"/>